<keyword evidence="1" id="KW-0812">Transmembrane</keyword>
<organism evidence="3">
    <name type="scientific">Utricularia reniformis</name>
    <dbReference type="NCBI Taxonomy" id="192314"/>
    <lineage>
        <taxon>Eukaryota</taxon>
        <taxon>Viridiplantae</taxon>
        <taxon>Streptophyta</taxon>
        <taxon>Embryophyta</taxon>
        <taxon>Tracheophyta</taxon>
        <taxon>Spermatophyta</taxon>
        <taxon>Magnoliopsida</taxon>
        <taxon>eudicotyledons</taxon>
        <taxon>Gunneridae</taxon>
        <taxon>Pentapetalae</taxon>
        <taxon>asterids</taxon>
        <taxon>lamiids</taxon>
        <taxon>Lamiales</taxon>
        <taxon>Lentibulariaceae</taxon>
        <taxon>Utricularia</taxon>
    </lineage>
</organism>
<keyword evidence="3" id="KW-0496">Mitochondrion</keyword>
<keyword evidence="1" id="KW-1133">Transmembrane helix</keyword>
<geneLocation type="mitochondrion" evidence="3"/>
<proteinExistence type="predicted"/>
<accession>A0A1Y0B3T5</accession>
<feature type="transmembrane region" description="Helical" evidence="1">
    <location>
        <begin position="12"/>
        <end position="33"/>
    </location>
</feature>
<keyword evidence="1" id="KW-0472">Membrane</keyword>
<sequence>MIQLLWLSLKNFRLNILFFILDYYYFGSGGLSFHSSLS</sequence>
<gene>
    <name evidence="2" type="ORF">AEK19_MT0824</name>
    <name evidence="3" type="ORF">AEK19_MT1886</name>
</gene>
<protein>
    <submittedName>
        <fullName evidence="3">Uncharacterized protein</fullName>
    </submittedName>
</protein>
<evidence type="ECO:0000313" key="2">
    <source>
        <dbReference type="EMBL" id="ART31058.1"/>
    </source>
</evidence>
<dbReference type="AlphaFoldDB" id="A0A1Y0B3T5"/>
<evidence type="ECO:0000313" key="3">
    <source>
        <dbReference type="EMBL" id="ART32054.1"/>
    </source>
</evidence>
<name>A0A1Y0B3T5_9LAMI</name>
<dbReference type="EMBL" id="KY774314">
    <property type="protein sequence ID" value="ART31058.1"/>
    <property type="molecule type" value="Genomic_DNA"/>
</dbReference>
<dbReference type="EMBL" id="KY774314">
    <property type="protein sequence ID" value="ART32054.1"/>
    <property type="molecule type" value="Genomic_DNA"/>
</dbReference>
<evidence type="ECO:0000256" key="1">
    <source>
        <dbReference type="SAM" id="Phobius"/>
    </source>
</evidence>
<reference evidence="3" key="1">
    <citation type="submission" date="2017-03" db="EMBL/GenBank/DDBJ databases">
        <title>The mitochondrial genome of the carnivorous plant Utricularia reniformis (Lentibulariaceae): structure, comparative analysis and evolutionary landmarks.</title>
        <authorList>
            <person name="Silva S.R."/>
            <person name="Alvarenga D.O."/>
            <person name="Michael T.P."/>
            <person name="Miranda V.F.O."/>
            <person name="Varani A.M."/>
        </authorList>
    </citation>
    <scope>NUCLEOTIDE SEQUENCE</scope>
</reference>